<dbReference type="Proteomes" id="UP000008808">
    <property type="component" value="Chromosome"/>
</dbReference>
<dbReference type="SMART" id="SM00903">
    <property type="entry name" value="Flavin_Reduct"/>
    <property type="match status" value="1"/>
</dbReference>
<dbReference type="RefSeq" id="WP_011414764.1">
    <property type="nucleotide sequence ID" value="NC_007722.1"/>
</dbReference>
<name>Q2N8Q5_ERYLH</name>
<dbReference type="GO" id="GO:0042602">
    <property type="term" value="F:riboflavin reductase (NADPH) activity"/>
    <property type="evidence" value="ECO:0007669"/>
    <property type="project" value="TreeGrafter"/>
</dbReference>
<gene>
    <name evidence="4" type="ordered locus">ELI_09220</name>
</gene>
<evidence type="ECO:0000313" key="5">
    <source>
        <dbReference type="Proteomes" id="UP000008808"/>
    </source>
</evidence>
<dbReference type="HOGENOM" id="CLU_059021_1_0_5"/>
<dbReference type="EMBL" id="CP000157">
    <property type="protein sequence ID" value="ABC63936.1"/>
    <property type="molecule type" value="Genomic_DNA"/>
</dbReference>
<organism evidence="4 5">
    <name type="scientific">Erythrobacter litoralis (strain HTCC2594)</name>
    <dbReference type="NCBI Taxonomy" id="314225"/>
    <lineage>
        <taxon>Bacteria</taxon>
        <taxon>Pseudomonadati</taxon>
        <taxon>Pseudomonadota</taxon>
        <taxon>Alphaproteobacteria</taxon>
        <taxon>Sphingomonadales</taxon>
        <taxon>Erythrobacteraceae</taxon>
        <taxon>Erythrobacter/Porphyrobacter group</taxon>
        <taxon>Erythrobacter</taxon>
    </lineage>
</organism>
<dbReference type="InterPro" id="IPR050268">
    <property type="entry name" value="NADH-dep_flavin_reductase"/>
</dbReference>
<dbReference type="Gene3D" id="2.30.110.10">
    <property type="entry name" value="Electron Transport, Fmn-binding Protein, Chain A"/>
    <property type="match status" value="1"/>
</dbReference>
<dbReference type="AlphaFoldDB" id="Q2N8Q5"/>
<dbReference type="GO" id="GO:0010181">
    <property type="term" value="F:FMN binding"/>
    <property type="evidence" value="ECO:0007669"/>
    <property type="project" value="InterPro"/>
</dbReference>
<evidence type="ECO:0000256" key="1">
    <source>
        <dbReference type="ARBA" id="ARBA00008898"/>
    </source>
</evidence>
<keyword evidence="5" id="KW-1185">Reference proteome</keyword>
<keyword evidence="2" id="KW-0560">Oxidoreductase</keyword>
<reference evidence="5" key="1">
    <citation type="journal article" date="2009" name="J. Bacteriol.">
        <title>Complete genome sequence of Erythrobacter litoralis HTCC2594.</title>
        <authorList>
            <person name="Oh H.M."/>
            <person name="Giovannoni S.J."/>
            <person name="Ferriera S."/>
            <person name="Johnson J."/>
            <person name="Cho J.C."/>
        </authorList>
    </citation>
    <scope>NUCLEOTIDE SEQUENCE [LARGE SCALE GENOMIC DNA]</scope>
    <source>
        <strain evidence="5">HTCC2594</strain>
    </source>
</reference>
<dbReference type="Pfam" id="PF01613">
    <property type="entry name" value="Flavin_Reduct"/>
    <property type="match status" value="1"/>
</dbReference>
<dbReference type="SUPFAM" id="SSF50475">
    <property type="entry name" value="FMN-binding split barrel"/>
    <property type="match status" value="1"/>
</dbReference>
<evidence type="ECO:0000313" key="4">
    <source>
        <dbReference type="EMBL" id="ABC63936.1"/>
    </source>
</evidence>
<dbReference type="InterPro" id="IPR002563">
    <property type="entry name" value="Flavin_Rdtase-like_dom"/>
</dbReference>
<comment type="similarity">
    <text evidence="1">Belongs to the non-flavoprotein flavin reductase family.</text>
</comment>
<dbReference type="InterPro" id="IPR012349">
    <property type="entry name" value="Split_barrel_FMN-bd"/>
</dbReference>
<evidence type="ECO:0000256" key="2">
    <source>
        <dbReference type="ARBA" id="ARBA00023002"/>
    </source>
</evidence>
<dbReference type="STRING" id="314225.ELI_09220"/>
<dbReference type="PANTHER" id="PTHR30466">
    <property type="entry name" value="FLAVIN REDUCTASE"/>
    <property type="match status" value="1"/>
</dbReference>
<protein>
    <submittedName>
        <fullName evidence="4">NADH:riboflavin 5'-phosphate oxidoreductase</fullName>
    </submittedName>
</protein>
<feature type="domain" description="Flavin reductase like" evidence="3">
    <location>
        <begin position="22"/>
        <end position="166"/>
    </location>
</feature>
<sequence length="171" mass="18639">MSKPRTVTFRAGDDTRALRDAFGCFATGVTILTTTATDGAPVGLTVSSFSSVSLDPPLLLVCPALDAGSTAALEGAKRFAVNVLASEDKALSSRFARKGLDRFVENEWHRSEHGLPLLDRALATFECERHAVHDGGDHLILVGRILRAVCHPHDDPLLYFRSRYRGIHIED</sequence>
<proteinExistence type="inferred from homology"/>
<evidence type="ECO:0000259" key="3">
    <source>
        <dbReference type="SMART" id="SM00903"/>
    </source>
</evidence>
<accession>Q2N8Q5</accession>
<dbReference type="PANTHER" id="PTHR30466:SF11">
    <property type="entry name" value="FLAVIN-DEPENDENT MONOOXYGENASE, REDUCTASE SUBUNIT HSAB"/>
    <property type="match status" value="1"/>
</dbReference>
<dbReference type="eggNOG" id="COG1853">
    <property type="taxonomic scope" value="Bacteria"/>
</dbReference>
<dbReference type="KEGG" id="eli:ELI_09220"/>